<feature type="region of interest" description="Disordered" evidence="1">
    <location>
        <begin position="50"/>
        <end position="104"/>
    </location>
</feature>
<evidence type="ECO:0000256" key="2">
    <source>
        <dbReference type="SAM" id="SignalP"/>
    </source>
</evidence>
<dbReference type="KEGG" id="gax:Pan161_45450"/>
<keyword evidence="2" id="KW-0732">Signal</keyword>
<dbReference type="RefSeq" id="WP_145230876.1">
    <property type="nucleotide sequence ID" value="NZ_CP036343.1"/>
</dbReference>
<protein>
    <recommendedName>
        <fullName evidence="5">Chromosome partition protein Smc</fullName>
    </recommendedName>
</protein>
<sequence precursor="true">MKSTLATILVILVLASLLNSETPFSFDTKVEAQPPVPVAEQTLSRAIDRYLETEARHEKRRAHTRRPDHERESARHPELDDRPGNPHPQARREHERHMDQQRHRIQKIQVAAEHLQDAGLPELAHQVRREAEEQEQRLQQHLEHMHHPEHGLRHEVRESLQQLRNEVHELKREVHQLKSILTERVPQAAE</sequence>
<dbReference type="EMBL" id="CP036343">
    <property type="protein sequence ID" value="QDT92874.1"/>
    <property type="molecule type" value="Genomic_DNA"/>
</dbReference>
<evidence type="ECO:0008006" key="5">
    <source>
        <dbReference type="Google" id="ProtNLM"/>
    </source>
</evidence>
<reference evidence="3 4" key="1">
    <citation type="submission" date="2019-02" db="EMBL/GenBank/DDBJ databases">
        <title>Deep-cultivation of Planctomycetes and their phenomic and genomic characterization uncovers novel biology.</title>
        <authorList>
            <person name="Wiegand S."/>
            <person name="Jogler M."/>
            <person name="Boedeker C."/>
            <person name="Pinto D."/>
            <person name="Vollmers J."/>
            <person name="Rivas-Marin E."/>
            <person name="Kohn T."/>
            <person name="Peeters S.H."/>
            <person name="Heuer A."/>
            <person name="Rast P."/>
            <person name="Oberbeckmann S."/>
            <person name="Bunk B."/>
            <person name="Jeske O."/>
            <person name="Meyerdierks A."/>
            <person name="Storesund J.E."/>
            <person name="Kallscheuer N."/>
            <person name="Luecker S."/>
            <person name="Lage O.M."/>
            <person name="Pohl T."/>
            <person name="Merkel B.J."/>
            <person name="Hornburger P."/>
            <person name="Mueller R.-W."/>
            <person name="Bruemmer F."/>
            <person name="Labrenz M."/>
            <person name="Spormann A.M."/>
            <person name="Op den Camp H."/>
            <person name="Overmann J."/>
            <person name="Amann R."/>
            <person name="Jetten M.S.M."/>
            <person name="Mascher T."/>
            <person name="Medema M.H."/>
            <person name="Devos D.P."/>
            <person name="Kaster A.-K."/>
            <person name="Ovreas L."/>
            <person name="Rohde M."/>
            <person name="Galperin M.Y."/>
            <person name="Jogler C."/>
        </authorList>
    </citation>
    <scope>NUCLEOTIDE SEQUENCE [LARGE SCALE GENOMIC DNA]</scope>
    <source>
        <strain evidence="3 4">Pan161</strain>
    </source>
</reference>
<gene>
    <name evidence="3" type="ORF">Pan161_45450</name>
</gene>
<keyword evidence="4" id="KW-1185">Reference proteome</keyword>
<name>A0A517VIN5_9PLAN</name>
<evidence type="ECO:0000313" key="4">
    <source>
        <dbReference type="Proteomes" id="UP000316855"/>
    </source>
</evidence>
<accession>A0A517VIN5</accession>
<dbReference type="Proteomes" id="UP000316855">
    <property type="component" value="Chromosome"/>
</dbReference>
<dbReference type="AlphaFoldDB" id="A0A517VIN5"/>
<evidence type="ECO:0000256" key="1">
    <source>
        <dbReference type="SAM" id="MobiDB-lite"/>
    </source>
</evidence>
<organism evidence="3 4">
    <name type="scientific">Gimesia algae</name>
    <dbReference type="NCBI Taxonomy" id="2527971"/>
    <lineage>
        <taxon>Bacteria</taxon>
        <taxon>Pseudomonadati</taxon>
        <taxon>Planctomycetota</taxon>
        <taxon>Planctomycetia</taxon>
        <taxon>Planctomycetales</taxon>
        <taxon>Planctomycetaceae</taxon>
        <taxon>Gimesia</taxon>
    </lineage>
</organism>
<feature type="signal peptide" evidence="2">
    <location>
        <begin position="1"/>
        <end position="25"/>
    </location>
</feature>
<evidence type="ECO:0000313" key="3">
    <source>
        <dbReference type="EMBL" id="QDT92874.1"/>
    </source>
</evidence>
<feature type="compositionally biased region" description="Basic and acidic residues" evidence="1">
    <location>
        <begin position="65"/>
        <end position="102"/>
    </location>
</feature>
<dbReference type="OrthoDB" id="10003517at2"/>
<proteinExistence type="predicted"/>
<feature type="chain" id="PRO_5021716843" description="Chromosome partition protein Smc" evidence="2">
    <location>
        <begin position="26"/>
        <end position="190"/>
    </location>
</feature>